<accession>F6HGJ9</accession>
<gene>
    <name evidence="1" type="ordered locus">VIT_07s0130g00330</name>
</gene>
<proteinExistence type="predicted"/>
<sequence length="42" mass="4976">MCGIYYPHPSNTIFTSKEIKEDAKEEKAYEDDEDDLIEHRTN</sequence>
<evidence type="ECO:0000313" key="2">
    <source>
        <dbReference type="Proteomes" id="UP000009183"/>
    </source>
</evidence>
<name>F6HGJ9_VITVI</name>
<evidence type="ECO:0000313" key="1">
    <source>
        <dbReference type="EMBL" id="CCB51345.1"/>
    </source>
</evidence>
<organism evidence="1 2">
    <name type="scientific">Vitis vinifera</name>
    <name type="common">Grape</name>
    <dbReference type="NCBI Taxonomy" id="29760"/>
    <lineage>
        <taxon>Eukaryota</taxon>
        <taxon>Viridiplantae</taxon>
        <taxon>Streptophyta</taxon>
        <taxon>Embryophyta</taxon>
        <taxon>Tracheophyta</taxon>
        <taxon>Spermatophyta</taxon>
        <taxon>Magnoliopsida</taxon>
        <taxon>eudicotyledons</taxon>
        <taxon>Gunneridae</taxon>
        <taxon>Pentapetalae</taxon>
        <taxon>rosids</taxon>
        <taxon>Vitales</taxon>
        <taxon>Vitaceae</taxon>
        <taxon>Viteae</taxon>
        <taxon>Vitis</taxon>
    </lineage>
</organism>
<dbReference type="EMBL" id="FN595755">
    <property type="protein sequence ID" value="CCB51345.1"/>
    <property type="molecule type" value="Genomic_DNA"/>
</dbReference>
<dbReference type="AlphaFoldDB" id="F6HGJ9"/>
<dbReference type="InParanoid" id="F6HGJ9"/>
<dbReference type="HOGENOM" id="CLU_3261598_0_0_1"/>
<reference evidence="2" key="1">
    <citation type="journal article" date="2007" name="Nature">
        <title>The grapevine genome sequence suggests ancestral hexaploidization in major angiosperm phyla.</title>
        <authorList>
            <consortium name="The French-Italian Public Consortium for Grapevine Genome Characterization."/>
            <person name="Jaillon O."/>
            <person name="Aury J.-M."/>
            <person name="Noel B."/>
            <person name="Policriti A."/>
            <person name="Clepet C."/>
            <person name="Casagrande A."/>
            <person name="Choisne N."/>
            <person name="Aubourg S."/>
            <person name="Vitulo N."/>
            <person name="Jubin C."/>
            <person name="Vezzi A."/>
            <person name="Legeai F."/>
            <person name="Hugueney P."/>
            <person name="Dasilva C."/>
            <person name="Horner D."/>
            <person name="Mica E."/>
            <person name="Jublot D."/>
            <person name="Poulain J."/>
            <person name="Bruyere C."/>
            <person name="Billault A."/>
            <person name="Segurens B."/>
            <person name="Gouyvenoux M."/>
            <person name="Ugarte E."/>
            <person name="Cattonaro F."/>
            <person name="Anthouard V."/>
            <person name="Vico V."/>
            <person name="Del Fabbro C."/>
            <person name="Alaux M."/>
            <person name="Di Gaspero G."/>
            <person name="Dumas V."/>
            <person name="Felice N."/>
            <person name="Paillard S."/>
            <person name="Juman I."/>
            <person name="Moroldo M."/>
            <person name="Scalabrin S."/>
            <person name="Canaguier A."/>
            <person name="Le Clainche I."/>
            <person name="Malacrida G."/>
            <person name="Durand E."/>
            <person name="Pesole G."/>
            <person name="Laucou V."/>
            <person name="Chatelet P."/>
            <person name="Merdinoglu D."/>
            <person name="Delledonne M."/>
            <person name="Pezzotti M."/>
            <person name="Lecharny A."/>
            <person name="Scarpelli C."/>
            <person name="Artiguenave F."/>
            <person name="Pe M.E."/>
            <person name="Valle G."/>
            <person name="Morgante M."/>
            <person name="Caboche M."/>
            <person name="Adam-Blondon A.-F."/>
            <person name="Weissenbach J."/>
            <person name="Quetier F."/>
            <person name="Wincker P."/>
        </authorList>
    </citation>
    <scope>NUCLEOTIDE SEQUENCE [LARGE SCALE GENOMIC DNA]</scope>
    <source>
        <strain evidence="2">cv. Pinot noir / PN40024</strain>
    </source>
</reference>
<dbReference type="PaxDb" id="29760-VIT_07s0130g00330.t01"/>
<dbReference type="Proteomes" id="UP000009183">
    <property type="component" value="Chromosome 7"/>
</dbReference>
<keyword evidence="2" id="KW-1185">Reference proteome</keyword>
<protein>
    <submittedName>
        <fullName evidence="1">Uncharacterized protein</fullName>
    </submittedName>
</protein>